<name>A0ABW8UQY1_9RHOB</name>
<keyword evidence="1" id="KW-1133">Transmembrane helix</keyword>
<evidence type="ECO:0000256" key="1">
    <source>
        <dbReference type="SAM" id="Phobius"/>
    </source>
</evidence>
<reference evidence="2 3" key="1">
    <citation type="submission" date="2024-08" db="EMBL/GenBank/DDBJ databases">
        <title>Tateyamaria sp. nov., isolated from marine algae.</title>
        <authorList>
            <person name="Choi B.J."/>
            <person name="Kim J.M."/>
            <person name="Lee J.K."/>
            <person name="Choi D.G."/>
            <person name="Bayburt H."/>
            <person name="Baek J.H."/>
            <person name="Han D.M."/>
            <person name="Jeon C.O."/>
        </authorList>
    </citation>
    <scope>NUCLEOTIDE SEQUENCE [LARGE SCALE GENOMIC DNA]</scope>
    <source>
        <strain evidence="2 3">KMU-156</strain>
    </source>
</reference>
<evidence type="ECO:0000313" key="2">
    <source>
        <dbReference type="EMBL" id="MFL4469523.1"/>
    </source>
</evidence>
<feature type="transmembrane region" description="Helical" evidence="1">
    <location>
        <begin position="245"/>
        <end position="265"/>
    </location>
</feature>
<dbReference type="NCBIfam" id="TIGR03370">
    <property type="entry name" value="VPLPA-CTERM"/>
    <property type="match status" value="1"/>
</dbReference>
<dbReference type="EMBL" id="JBHDIY010000002">
    <property type="protein sequence ID" value="MFL4469523.1"/>
    <property type="molecule type" value="Genomic_DNA"/>
</dbReference>
<dbReference type="Gene3D" id="2.160.20.20">
    <property type="match status" value="1"/>
</dbReference>
<sequence length="272" mass="26642">MPALQAQAVTTLDDGSTLTRSASADGTDEIVLFNASSAVINTGGSAINTGTQPGRDGIFGTGGSNVEVAGGTVKGRDTNNGGSGVGINGGVFEFSAGTITGGDSIINGNGGRGATITGTNLFTMTGGTLTGGNGSTGGVGLGIFDTAVGTISGGTVAGGIGQSGSMAYSLRISAMANLTVSGGTFGGDFFLSDNASLTVRGYDLVFDRGTRSLSGFLEDGNAIDLLLFKAPDAFLTLVNAPPPAVPLPAGGILLLSGFGVAALFGRKRKRAT</sequence>
<dbReference type="Proteomes" id="UP001627408">
    <property type="component" value="Unassembled WGS sequence"/>
</dbReference>
<protein>
    <submittedName>
        <fullName evidence="2">VPLPA-CTERM sorting domain-containing protein</fullName>
    </submittedName>
</protein>
<dbReference type="InterPro" id="IPR022472">
    <property type="entry name" value="VPLPA-CTERM"/>
</dbReference>
<proteinExistence type="predicted"/>
<comment type="caution">
    <text evidence="2">The sequence shown here is derived from an EMBL/GenBank/DDBJ whole genome shotgun (WGS) entry which is preliminary data.</text>
</comment>
<accession>A0ABW8UQY1</accession>
<keyword evidence="1" id="KW-0472">Membrane</keyword>
<organism evidence="2 3">
    <name type="scientific">Tateyamaria armeniaca</name>
    <dbReference type="NCBI Taxonomy" id="2518930"/>
    <lineage>
        <taxon>Bacteria</taxon>
        <taxon>Pseudomonadati</taxon>
        <taxon>Pseudomonadota</taxon>
        <taxon>Alphaproteobacteria</taxon>
        <taxon>Rhodobacterales</taxon>
        <taxon>Roseobacteraceae</taxon>
        <taxon>Tateyamaria</taxon>
    </lineage>
</organism>
<dbReference type="InterPro" id="IPR012332">
    <property type="entry name" value="Autotransporter_pectin_lyase_C"/>
</dbReference>
<keyword evidence="3" id="KW-1185">Reference proteome</keyword>
<dbReference type="RefSeq" id="WP_407591373.1">
    <property type="nucleotide sequence ID" value="NZ_JBHDIY010000002.1"/>
</dbReference>
<keyword evidence="1" id="KW-0812">Transmembrane</keyword>
<evidence type="ECO:0000313" key="3">
    <source>
        <dbReference type="Proteomes" id="UP001627408"/>
    </source>
</evidence>
<gene>
    <name evidence="2" type="ORF">ACERZ8_06440</name>
</gene>